<keyword evidence="1" id="KW-0378">Hydrolase</keyword>
<dbReference type="PANTHER" id="PTHR10357">
    <property type="entry name" value="ALPHA-AMYLASE FAMILY MEMBER"/>
    <property type="match status" value="1"/>
</dbReference>
<proteinExistence type="predicted"/>
<dbReference type="GO" id="GO:0016798">
    <property type="term" value="F:hydrolase activity, acting on glycosyl bonds"/>
    <property type="evidence" value="ECO:0007669"/>
    <property type="project" value="UniProtKB-KW"/>
</dbReference>
<protein>
    <submittedName>
        <fullName evidence="4">Maltodextrin glucosidase</fullName>
    </submittedName>
</protein>
<dbReference type="Gene3D" id="2.60.40.1180">
    <property type="entry name" value="Golgi alpha-mannosidase II"/>
    <property type="match status" value="1"/>
</dbReference>
<evidence type="ECO:0000259" key="3">
    <source>
        <dbReference type="SMART" id="SM00642"/>
    </source>
</evidence>
<evidence type="ECO:0000256" key="1">
    <source>
        <dbReference type="ARBA" id="ARBA00022801"/>
    </source>
</evidence>
<dbReference type="GO" id="GO:0005975">
    <property type="term" value="P:carbohydrate metabolic process"/>
    <property type="evidence" value="ECO:0007669"/>
    <property type="project" value="InterPro"/>
</dbReference>
<comment type="caution">
    <text evidence="4">The sequence shown here is derived from an EMBL/GenBank/DDBJ whole genome shotgun (WGS) entry which is preliminary data.</text>
</comment>
<reference evidence="4" key="1">
    <citation type="submission" date="2020-08" db="EMBL/GenBank/DDBJ databases">
        <title>Genome public.</title>
        <authorList>
            <person name="Liu C."/>
            <person name="Sun Q."/>
        </authorList>
    </citation>
    <scope>NUCLEOTIDE SEQUENCE</scope>
    <source>
        <strain evidence="4">NSJ-23</strain>
    </source>
</reference>
<dbReference type="Gene3D" id="3.20.20.80">
    <property type="entry name" value="Glycosidases"/>
    <property type="match status" value="1"/>
</dbReference>
<dbReference type="Proteomes" id="UP000628736">
    <property type="component" value="Unassembled WGS sequence"/>
</dbReference>
<accession>A0A8J6M799</accession>
<dbReference type="InterPro" id="IPR017853">
    <property type="entry name" value="GH"/>
</dbReference>
<sequence>MWFDEAVIYQIYPLGLCGAPKENDGVRTPRILRLLDWVDHIKRLGADTVLLNPVFDSDRHGYDTRDYFTVDPRLGSDEDLAQVCRTFHQAGIRVMLDGVFNHVGRGFWAFQEVQKKKWDSPYRDWFHLSFDGDTEYHDGFWYEGWEGHNELVKLNLWNPAVIEHQFNAIRSWVERFGIDGLRLDVAYCLPPEYLKRLRAFAQGLKPDFVLMGETLHGDYNRWMGPELCHSVTNYECYKGLWSSFNSRNMFEIGHSLARQFGPEQWTLYQGAHLLSFLDNHDVDRIASRLTDRNHLAPAYGLMFGMPGVPAVYYGSEWGLEGRKGPDSDDALRPALERPEWNQLTEHIAKLAAAKRNSPALCYGGYRNVVLTNRQIIFERKCEQERVLVAVNGDSQPYTAHFDAGCGLAWDLISGEKHDFGGGSELPPYSVRFWKMER</sequence>
<dbReference type="Pfam" id="PF00128">
    <property type="entry name" value="Alpha-amylase"/>
    <property type="match status" value="1"/>
</dbReference>
<keyword evidence="2" id="KW-0326">Glycosidase</keyword>
<dbReference type="SUPFAM" id="SSF51011">
    <property type="entry name" value="Glycosyl hydrolase domain"/>
    <property type="match status" value="1"/>
</dbReference>
<evidence type="ECO:0000313" key="4">
    <source>
        <dbReference type="EMBL" id="MBC5721372.1"/>
    </source>
</evidence>
<dbReference type="AlphaFoldDB" id="A0A8J6M799"/>
<evidence type="ECO:0000313" key="5">
    <source>
        <dbReference type="Proteomes" id="UP000628736"/>
    </source>
</evidence>
<feature type="domain" description="Glycosyl hydrolase family 13 catalytic" evidence="3">
    <location>
        <begin position="10"/>
        <end position="354"/>
    </location>
</feature>
<organism evidence="4 5">
    <name type="scientific">Flintibacter hominis</name>
    <dbReference type="NCBI Taxonomy" id="2763048"/>
    <lineage>
        <taxon>Bacteria</taxon>
        <taxon>Bacillati</taxon>
        <taxon>Bacillota</taxon>
        <taxon>Clostridia</taxon>
        <taxon>Eubacteriales</taxon>
        <taxon>Flintibacter</taxon>
    </lineage>
</organism>
<dbReference type="SUPFAM" id="SSF51445">
    <property type="entry name" value="(Trans)glycosidases"/>
    <property type="match status" value="1"/>
</dbReference>
<keyword evidence="5" id="KW-1185">Reference proteome</keyword>
<dbReference type="InterPro" id="IPR006047">
    <property type="entry name" value="GH13_cat_dom"/>
</dbReference>
<dbReference type="InterPro" id="IPR013780">
    <property type="entry name" value="Glyco_hydro_b"/>
</dbReference>
<dbReference type="CDD" id="cd11353">
    <property type="entry name" value="AmyAc_euk_bac_CMD_like"/>
    <property type="match status" value="1"/>
</dbReference>
<name>A0A8J6M799_9FIRM</name>
<gene>
    <name evidence="4" type="ORF">H8S11_00830</name>
</gene>
<dbReference type="RefSeq" id="WP_186851864.1">
    <property type="nucleotide sequence ID" value="NZ_JACOPO010000001.1"/>
</dbReference>
<dbReference type="EMBL" id="JACOPO010000001">
    <property type="protein sequence ID" value="MBC5721372.1"/>
    <property type="molecule type" value="Genomic_DNA"/>
</dbReference>
<evidence type="ECO:0000256" key="2">
    <source>
        <dbReference type="ARBA" id="ARBA00023295"/>
    </source>
</evidence>
<dbReference type="PANTHER" id="PTHR10357:SF210">
    <property type="entry name" value="MALTODEXTRIN GLUCOSIDASE"/>
    <property type="match status" value="1"/>
</dbReference>
<dbReference type="SMART" id="SM00642">
    <property type="entry name" value="Aamy"/>
    <property type="match status" value="1"/>
</dbReference>